<comment type="caution">
    <text evidence="1">The sequence shown here is derived from an EMBL/GenBank/DDBJ whole genome shotgun (WGS) entry which is preliminary data.</text>
</comment>
<protein>
    <submittedName>
        <fullName evidence="1">Uncharacterized protein</fullName>
    </submittedName>
</protein>
<evidence type="ECO:0000313" key="2">
    <source>
        <dbReference type="Proteomes" id="UP000479710"/>
    </source>
</evidence>
<sequence>MSSISTRTINTALPPFSCIFCCSHPLEEQQLKQDGMMKNAQKIIEGIPTCFGKDPVRKKVYDEV</sequence>
<evidence type="ECO:0000313" key="1">
    <source>
        <dbReference type="EMBL" id="KAF0888563.1"/>
    </source>
</evidence>
<keyword evidence="2" id="KW-1185">Reference proteome</keyword>
<dbReference type="EMBL" id="SPHZ02000012">
    <property type="protein sequence ID" value="KAF0888563.1"/>
    <property type="molecule type" value="Genomic_DNA"/>
</dbReference>
<organism evidence="1 2">
    <name type="scientific">Oryza meyeriana var. granulata</name>
    <dbReference type="NCBI Taxonomy" id="110450"/>
    <lineage>
        <taxon>Eukaryota</taxon>
        <taxon>Viridiplantae</taxon>
        <taxon>Streptophyta</taxon>
        <taxon>Embryophyta</taxon>
        <taxon>Tracheophyta</taxon>
        <taxon>Spermatophyta</taxon>
        <taxon>Magnoliopsida</taxon>
        <taxon>Liliopsida</taxon>
        <taxon>Poales</taxon>
        <taxon>Poaceae</taxon>
        <taxon>BOP clade</taxon>
        <taxon>Oryzoideae</taxon>
        <taxon>Oryzeae</taxon>
        <taxon>Oryzinae</taxon>
        <taxon>Oryza</taxon>
        <taxon>Oryza meyeriana</taxon>
    </lineage>
</organism>
<dbReference type="Proteomes" id="UP000479710">
    <property type="component" value="Unassembled WGS sequence"/>
</dbReference>
<proteinExistence type="predicted"/>
<name>A0A6G1BMC1_9ORYZ</name>
<reference evidence="1 2" key="1">
    <citation type="submission" date="2019-11" db="EMBL/GenBank/DDBJ databases">
        <title>Whole genome sequence of Oryza granulata.</title>
        <authorList>
            <person name="Li W."/>
        </authorList>
    </citation>
    <scope>NUCLEOTIDE SEQUENCE [LARGE SCALE GENOMIC DNA]</scope>
    <source>
        <strain evidence="2">cv. Menghai</strain>
        <tissue evidence="1">Leaf</tissue>
    </source>
</reference>
<gene>
    <name evidence="1" type="ORF">E2562_014770</name>
</gene>
<dbReference type="AlphaFoldDB" id="A0A6G1BMC1"/>
<accession>A0A6G1BMC1</accession>